<proteinExistence type="predicted"/>
<comment type="caution">
    <text evidence="3">The sequence shown here is derived from an EMBL/GenBank/DDBJ whole genome shotgun (WGS) entry which is preliminary data.</text>
</comment>
<dbReference type="InterPro" id="IPR038611">
    <property type="entry name" value="Arr_sf"/>
</dbReference>
<feature type="compositionally biased region" description="Basic and acidic residues" evidence="1">
    <location>
        <begin position="1"/>
        <end position="16"/>
    </location>
</feature>
<feature type="domain" description="Rifampin ADP-ribosyltransferase" evidence="2">
    <location>
        <begin position="20"/>
        <end position="118"/>
    </location>
</feature>
<dbReference type="Gene3D" id="3.20.170.40">
    <property type="entry name" value="Rifampin ADP-ribosyltransferase domain"/>
    <property type="match status" value="1"/>
</dbReference>
<accession>A0A8J6PF09</accession>
<dbReference type="EMBL" id="JACVEL010000007">
    <property type="protein sequence ID" value="MBC9813055.1"/>
    <property type="molecule type" value="Genomic_DNA"/>
</dbReference>
<feature type="region of interest" description="Disordered" evidence="1">
    <location>
        <begin position="1"/>
        <end position="26"/>
    </location>
</feature>
<sequence>MKDVQENSKPDSENERPQQFYHGTKANLQSGDLIKPGFQSNYGQRKKAAYVYLTATMDAAIWGAELAVGDCLERIYIVEPTGAIEDDPNLTDKKFPGNPTKSYRTMFPLKVIGEIPKWEGHSPEQLEAMHKHLERLKQLGIEAIED</sequence>
<dbReference type="InterPro" id="IPR021975">
    <property type="entry name" value="Rifampin_Arr"/>
</dbReference>
<evidence type="ECO:0000256" key="1">
    <source>
        <dbReference type="SAM" id="MobiDB-lite"/>
    </source>
</evidence>
<reference evidence="3" key="1">
    <citation type="submission" date="2020-09" db="EMBL/GenBank/DDBJ databases">
        <title>Taishania pollutisoli gen. nov., sp. nov., Isolated from Tetrabromobisphenol A-Contaminated Soil.</title>
        <authorList>
            <person name="Chen Q."/>
        </authorList>
    </citation>
    <scope>NUCLEOTIDE SEQUENCE</scope>
    <source>
        <strain evidence="3">CZZ-1</strain>
    </source>
</reference>
<dbReference type="NCBIfam" id="NF033144">
    <property type="entry name" value="rifampin_ARR"/>
    <property type="match status" value="1"/>
</dbReference>
<gene>
    <name evidence="3" type="primary">arr</name>
    <name evidence="3" type="ORF">H9Y05_11300</name>
</gene>
<evidence type="ECO:0000313" key="3">
    <source>
        <dbReference type="EMBL" id="MBC9813055.1"/>
    </source>
</evidence>
<protein>
    <submittedName>
        <fullName evidence="3">NAD(+)--rifampin ADP-ribosyltransferase</fullName>
    </submittedName>
</protein>
<dbReference type="AlphaFoldDB" id="A0A8J6PF09"/>
<organism evidence="3 4">
    <name type="scientific">Taishania pollutisoli</name>
    <dbReference type="NCBI Taxonomy" id="2766479"/>
    <lineage>
        <taxon>Bacteria</taxon>
        <taxon>Pseudomonadati</taxon>
        <taxon>Bacteroidota</taxon>
        <taxon>Flavobacteriia</taxon>
        <taxon>Flavobacteriales</taxon>
        <taxon>Crocinitomicaceae</taxon>
        <taxon>Taishania</taxon>
    </lineage>
</organism>
<name>A0A8J6PF09_9FLAO</name>
<dbReference type="Proteomes" id="UP000652681">
    <property type="component" value="Unassembled WGS sequence"/>
</dbReference>
<dbReference type="Pfam" id="PF12120">
    <property type="entry name" value="Arr-ms"/>
    <property type="match status" value="1"/>
</dbReference>
<dbReference type="RefSeq" id="WP_216714347.1">
    <property type="nucleotide sequence ID" value="NZ_JACVEL010000007.1"/>
</dbReference>
<evidence type="ECO:0000313" key="4">
    <source>
        <dbReference type="Proteomes" id="UP000652681"/>
    </source>
</evidence>
<evidence type="ECO:0000259" key="2">
    <source>
        <dbReference type="Pfam" id="PF12120"/>
    </source>
</evidence>
<keyword evidence="4" id="KW-1185">Reference proteome</keyword>